<dbReference type="PANTHER" id="PTHR21011:SF1">
    <property type="entry name" value="SMALL RIBOSOMAL SUBUNIT PROTEIN BS6M"/>
    <property type="match status" value="1"/>
</dbReference>
<dbReference type="CDD" id="cd00473">
    <property type="entry name" value="bS6"/>
    <property type="match status" value="1"/>
</dbReference>
<reference evidence="4 5" key="1">
    <citation type="journal article" date="2016" name="Nat. Commun.">
        <title>Thousands of microbial genomes shed light on interconnected biogeochemical processes in an aquifer system.</title>
        <authorList>
            <person name="Anantharaman K."/>
            <person name="Brown C.T."/>
            <person name="Hug L.A."/>
            <person name="Sharon I."/>
            <person name="Castelle C.J."/>
            <person name="Probst A.J."/>
            <person name="Thomas B.C."/>
            <person name="Singh A."/>
            <person name="Wilkins M.J."/>
            <person name="Karaoz U."/>
            <person name="Brodie E.L."/>
            <person name="Williams K.H."/>
            <person name="Hubbard S.S."/>
            <person name="Banfield J.F."/>
        </authorList>
    </citation>
    <scope>NUCLEOTIDE SEQUENCE [LARGE SCALE GENOMIC DNA]</scope>
</reference>
<evidence type="ECO:0000256" key="2">
    <source>
        <dbReference type="ARBA" id="ARBA00035294"/>
    </source>
</evidence>
<dbReference type="GO" id="GO:0003735">
    <property type="term" value="F:structural constituent of ribosome"/>
    <property type="evidence" value="ECO:0007669"/>
    <property type="project" value="InterPro"/>
</dbReference>
<evidence type="ECO:0000256" key="3">
    <source>
        <dbReference type="HAMAP-Rule" id="MF_00360"/>
    </source>
</evidence>
<comment type="similarity">
    <text evidence="1 3">Belongs to the bacterial ribosomal protein bS6 family.</text>
</comment>
<dbReference type="Gene3D" id="3.30.70.60">
    <property type="match status" value="1"/>
</dbReference>
<comment type="function">
    <text evidence="3">Binds together with bS18 to 16S ribosomal RNA.</text>
</comment>
<dbReference type="GO" id="GO:0005840">
    <property type="term" value="C:ribosome"/>
    <property type="evidence" value="ECO:0007669"/>
    <property type="project" value="UniProtKB-KW"/>
</dbReference>
<protein>
    <recommendedName>
        <fullName evidence="2 3">Small ribosomal subunit protein bS6</fullName>
    </recommendedName>
</protein>
<dbReference type="HAMAP" id="MF_00360">
    <property type="entry name" value="Ribosomal_bS6"/>
    <property type="match status" value="1"/>
</dbReference>
<dbReference type="InterPro" id="IPR020814">
    <property type="entry name" value="Ribosomal_S6_plastid/chlpt"/>
</dbReference>
<organism evidence="4 5">
    <name type="scientific">Candidatus Woykebacteria bacterium RBG_16_39_9b</name>
    <dbReference type="NCBI Taxonomy" id="1802595"/>
    <lineage>
        <taxon>Bacteria</taxon>
        <taxon>Candidatus Woykeibacteriota</taxon>
    </lineage>
</organism>
<dbReference type="Proteomes" id="UP000178162">
    <property type="component" value="Unassembled WGS sequence"/>
</dbReference>
<dbReference type="AlphaFoldDB" id="A0A1G1WB40"/>
<dbReference type="Pfam" id="PF01250">
    <property type="entry name" value="Ribosomal_S6"/>
    <property type="match status" value="1"/>
</dbReference>
<proteinExistence type="inferred from homology"/>
<evidence type="ECO:0000313" key="5">
    <source>
        <dbReference type="Proteomes" id="UP000178162"/>
    </source>
</evidence>
<dbReference type="InterPro" id="IPR014717">
    <property type="entry name" value="Transl_elong_EF1B/ribsomal_bS6"/>
</dbReference>
<evidence type="ECO:0000256" key="1">
    <source>
        <dbReference type="ARBA" id="ARBA00009512"/>
    </source>
</evidence>
<sequence length="106" mass="12287">MNEYELAVMAKISTPQEEKNFIEEIKRLIEAIKGEAIEISELGKKRLSFPIKKQTEGNYWQISFRLSGSLPDTLNKKIKIMEPLLRHMIVKKEKVKAEILSAQKTK</sequence>
<evidence type="ECO:0000313" key="4">
    <source>
        <dbReference type="EMBL" id="OGY24895.1"/>
    </source>
</evidence>
<dbReference type="NCBIfam" id="TIGR00166">
    <property type="entry name" value="S6"/>
    <property type="match status" value="1"/>
</dbReference>
<keyword evidence="3 4" id="KW-0689">Ribosomal protein</keyword>
<keyword evidence="3" id="KW-0687">Ribonucleoprotein</keyword>
<dbReference type="EMBL" id="MHCR01000029">
    <property type="protein sequence ID" value="OGY24895.1"/>
    <property type="molecule type" value="Genomic_DNA"/>
</dbReference>
<name>A0A1G1WB40_9BACT</name>
<accession>A0A1G1WB40</accession>
<keyword evidence="3" id="KW-0694">RNA-binding</keyword>
<dbReference type="GO" id="GO:0006412">
    <property type="term" value="P:translation"/>
    <property type="evidence" value="ECO:0007669"/>
    <property type="project" value="UniProtKB-UniRule"/>
</dbReference>
<dbReference type="STRING" id="1802595.A2134_02500"/>
<dbReference type="GO" id="GO:0005737">
    <property type="term" value="C:cytoplasm"/>
    <property type="evidence" value="ECO:0007669"/>
    <property type="project" value="UniProtKB-ARBA"/>
</dbReference>
<keyword evidence="3" id="KW-0699">rRNA-binding</keyword>
<dbReference type="GO" id="GO:1990904">
    <property type="term" value="C:ribonucleoprotein complex"/>
    <property type="evidence" value="ECO:0007669"/>
    <property type="project" value="UniProtKB-KW"/>
</dbReference>
<dbReference type="SUPFAM" id="SSF54995">
    <property type="entry name" value="Ribosomal protein S6"/>
    <property type="match status" value="1"/>
</dbReference>
<gene>
    <name evidence="3" type="primary">rpsF</name>
    <name evidence="4" type="ORF">A2134_02500</name>
</gene>
<dbReference type="PANTHER" id="PTHR21011">
    <property type="entry name" value="MITOCHONDRIAL 28S RIBOSOMAL PROTEIN S6"/>
    <property type="match status" value="1"/>
</dbReference>
<dbReference type="GO" id="GO:0070181">
    <property type="term" value="F:small ribosomal subunit rRNA binding"/>
    <property type="evidence" value="ECO:0007669"/>
    <property type="project" value="TreeGrafter"/>
</dbReference>
<dbReference type="InterPro" id="IPR035980">
    <property type="entry name" value="Ribosomal_bS6_sf"/>
</dbReference>
<comment type="caution">
    <text evidence="4">The sequence shown here is derived from an EMBL/GenBank/DDBJ whole genome shotgun (WGS) entry which is preliminary data.</text>
</comment>
<dbReference type="InterPro" id="IPR000529">
    <property type="entry name" value="Ribosomal_bS6"/>
</dbReference>